<dbReference type="InterPro" id="IPR050814">
    <property type="entry name" value="Myo-inositol_Transporter"/>
</dbReference>
<organism evidence="10 11">
    <name type="scientific">Arcicella aquatica</name>
    <dbReference type="NCBI Taxonomy" id="217141"/>
    <lineage>
        <taxon>Bacteria</taxon>
        <taxon>Pseudomonadati</taxon>
        <taxon>Bacteroidota</taxon>
        <taxon>Cytophagia</taxon>
        <taxon>Cytophagales</taxon>
        <taxon>Flectobacillaceae</taxon>
        <taxon>Arcicella</taxon>
    </lineage>
</organism>
<reference evidence="10 11" key="1">
    <citation type="submission" date="2023-12" db="EMBL/GenBank/DDBJ databases">
        <title>Novel species of the genus Arcicella isolated from rivers.</title>
        <authorList>
            <person name="Lu H."/>
        </authorList>
    </citation>
    <scope>NUCLEOTIDE SEQUENCE [LARGE SCALE GENOMIC DNA]</scope>
    <source>
        <strain evidence="10 11">LMG 21963</strain>
    </source>
</reference>
<evidence type="ECO:0000313" key="11">
    <source>
        <dbReference type="Proteomes" id="UP001304671"/>
    </source>
</evidence>
<evidence type="ECO:0000256" key="2">
    <source>
        <dbReference type="ARBA" id="ARBA00010992"/>
    </source>
</evidence>
<gene>
    <name evidence="10" type="ORF">VB264_11265</name>
</gene>
<dbReference type="InterPro" id="IPR005828">
    <property type="entry name" value="MFS_sugar_transport-like"/>
</dbReference>
<evidence type="ECO:0000313" key="10">
    <source>
        <dbReference type="EMBL" id="MEA5258362.1"/>
    </source>
</evidence>
<comment type="subcellular location">
    <subcellularLocation>
        <location evidence="1">Membrane</location>
        <topology evidence="1">Multi-pass membrane protein</topology>
    </subcellularLocation>
</comment>
<evidence type="ECO:0000256" key="8">
    <source>
        <dbReference type="SAM" id="Phobius"/>
    </source>
</evidence>
<dbReference type="PRINTS" id="PR00171">
    <property type="entry name" value="SUGRTRNSPORT"/>
</dbReference>
<dbReference type="PANTHER" id="PTHR48020">
    <property type="entry name" value="PROTON MYO-INOSITOL COTRANSPORTER"/>
    <property type="match status" value="1"/>
</dbReference>
<comment type="similarity">
    <text evidence="2 7">Belongs to the major facilitator superfamily. Sugar transporter (TC 2.A.1.1) family.</text>
</comment>
<feature type="transmembrane region" description="Helical" evidence="8">
    <location>
        <begin position="183"/>
        <end position="205"/>
    </location>
</feature>
<feature type="transmembrane region" description="Helical" evidence="8">
    <location>
        <begin position="304"/>
        <end position="322"/>
    </location>
</feature>
<dbReference type="NCBIfam" id="TIGR00879">
    <property type="entry name" value="SP"/>
    <property type="match status" value="1"/>
</dbReference>
<dbReference type="InterPro" id="IPR036259">
    <property type="entry name" value="MFS_trans_sf"/>
</dbReference>
<evidence type="ECO:0000256" key="6">
    <source>
        <dbReference type="ARBA" id="ARBA00023136"/>
    </source>
</evidence>
<keyword evidence="3 7" id="KW-0813">Transport</keyword>
<dbReference type="Proteomes" id="UP001304671">
    <property type="component" value="Unassembled WGS sequence"/>
</dbReference>
<feature type="transmembrane region" description="Helical" evidence="8">
    <location>
        <begin position="393"/>
        <end position="413"/>
    </location>
</feature>
<sequence length="466" mass="51492">MEISSTHHHRYYVFLICFIAAIGGFLFGFDTAVISGALPFVVKRFDFDAIMEGWFVSSAIFGCIIGVIISGKLSDKIGRKKVMVISAGLFFLSAVGSMFAMNISELISFRLVGGIGIGVASMICPLYISETAPASFRGTMVALYQLAITIGILAAYFSNAYLLKIAQTSHFVGWLQFVLVDDSWRAMIGIGLLPSLLFWAGLVFVPESPRWLIQKNKTESARHILQKIDFDNAQNEVNQIQQSVTKHEGVLKELFSSSYQRPLLIGLALPFLSQVSGINAVIYYGPSILDKAGFTLGDAFGGQVSIGIVNVLFTFIAIFKVDKWGRKPLLIWGVLLAFLALLFIGILFSLNYTQGYWILGAILVFIGSFAFSFGPVCFIIISEIFPNNIRAEAVSLATLSLWIGNFFVGQLTPIMLKSETLGPSVTFWIFAGMCLPALWLSIKRIPETKGKTLEEIEKYWQTTKFQ</sequence>
<keyword evidence="5 8" id="KW-1133">Transmembrane helix</keyword>
<evidence type="ECO:0000259" key="9">
    <source>
        <dbReference type="PROSITE" id="PS50850"/>
    </source>
</evidence>
<keyword evidence="4 8" id="KW-0812">Transmembrane</keyword>
<dbReference type="InterPro" id="IPR020846">
    <property type="entry name" value="MFS_dom"/>
</dbReference>
<feature type="transmembrane region" description="Helical" evidence="8">
    <location>
        <begin position="82"/>
        <end position="101"/>
    </location>
</feature>
<feature type="transmembrane region" description="Helical" evidence="8">
    <location>
        <begin position="53"/>
        <end position="70"/>
    </location>
</feature>
<dbReference type="PANTHER" id="PTHR48020:SF12">
    <property type="entry name" value="PROTON MYO-INOSITOL COTRANSPORTER"/>
    <property type="match status" value="1"/>
</dbReference>
<feature type="domain" description="Major facilitator superfamily (MFS) profile" evidence="9">
    <location>
        <begin position="16"/>
        <end position="449"/>
    </location>
</feature>
<feature type="transmembrane region" description="Helical" evidence="8">
    <location>
        <begin position="141"/>
        <end position="163"/>
    </location>
</feature>
<dbReference type="SUPFAM" id="SSF103473">
    <property type="entry name" value="MFS general substrate transporter"/>
    <property type="match status" value="1"/>
</dbReference>
<keyword evidence="6 8" id="KW-0472">Membrane</keyword>
<protein>
    <submittedName>
        <fullName evidence="10">Sugar porter family MFS transporter</fullName>
    </submittedName>
</protein>
<dbReference type="RefSeq" id="WP_323249406.1">
    <property type="nucleotide sequence ID" value="NZ_JAYFUL010000016.1"/>
</dbReference>
<dbReference type="EMBL" id="JAYFUL010000016">
    <property type="protein sequence ID" value="MEA5258362.1"/>
    <property type="molecule type" value="Genomic_DNA"/>
</dbReference>
<feature type="transmembrane region" description="Helical" evidence="8">
    <location>
        <begin position="329"/>
        <end position="350"/>
    </location>
</feature>
<feature type="transmembrane region" description="Helical" evidence="8">
    <location>
        <begin position="12"/>
        <end position="41"/>
    </location>
</feature>
<dbReference type="Gene3D" id="1.20.1250.20">
    <property type="entry name" value="MFS general substrate transporter like domains"/>
    <property type="match status" value="2"/>
</dbReference>
<evidence type="ECO:0000256" key="1">
    <source>
        <dbReference type="ARBA" id="ARBA00004141"/>
    </source>
</evidence>
<evidence type="ECO:0000256" key="7">
    <source>
        <dbReference type="RuleBase" id="RU003346"/>
    </source>
</evidence>
<feature type="transmembrane region" description="Helical" evidence="8">
    <location>
        <begin position="263"/>
        <end position="284"/>
    </location>
</feature>
<dbReference type="PROSITE" id="PS00216">
    <property type="entry name" value="SUGAR_TRANSPORT_1"/>
    <property type="match status" value="2"/>
</dbReference>
<comment type="caution">
    <text evidence="10">The sequence shown here is derived from an EMBL/GenBank/DDBJ whole genome shotgun (WGS) entry which is preliminary data.</text>
</comment>
<dbReference type="PROSITE" id="PS00217">
    <property type="entry name" value="SUGAR_TRANSPORT_2"/>
    <property type="match status" value="1"/>
</dbReference>
<feature type="transmembrane region" description="Helical" evidence="8">
    <location>
        <begin position="425"/>
        <end position="442"/>
    </location>
</feature>
<accession>A0ABU5QMS3</accession>
<keyword evidence="11" id="KW-1185">Reference proteome</keyword>
<evidence type="ECO:0000256" key="3">
    <source>
        <dbReference type="ARBA" id="ARBA00022448"/>
    </source>
</evidence>
<name>A0ABU5QMS3_9BACT</name>
<dbReference type="InterPro" id="IPR003663">
    <property type="entry name" value="Sugar/inositol_transpt"/>
</dbReference>
<dbReference type="InterPro" id="IPR005829">
    <property type="entry name" value="Sugar_transporter_CS"/>
</dbReference>
<feature type="transmembrane region" description="Helical" evidence="8">
    <location>
        <begin position="107"/>
        <end position="129"/>
    </location>
</feature>
<evidence type="ECO:0000256" key="5">
    <source>
        <dbReference type="ARBA" id="ARBA00022989"/>
    </source>
</evidence>
<feature type="transmembrane region" description="Helical" evidence="8">
    <location>
        <begin position="356"/>
        <end position="381"/>
    </location>
</feature>
<dbReference type="PROSITE" id="PS50850">
    <property type="entry name" value="MFS"/>
    <property type="match status" value="1"/>
</dbReference>
<proteinExistence type="inferred from homology"/>
<evidence type="ECO:0000256" key="4">
    <source>
        <dbReference type="ARBA" id="ARBA00022692"/>
    </source>
</evidence>
<dbReference type="Pfam" id="PF00083">
    <property type="entry name" value="Sugar_tr"/>
    <property type="match status" value="1"/>
</dbReference>